<evidence type="ECO:0000313" key="8">
    <source>
        <dbReference type="EMBL" id="KAK9845508.1"/>
    </source>
</evidence>
<keyword evidence="9" id="KW-1185">Reference proteome</keyword>
<gene>
    <name evidence="8" type="ORF">WJX81_008201</name>
</gene>
<feature type="domain" description="Cation efflux protein transmembrane" evidence="7">
    <location>
        <begin position="111"/>
        <end position="321"/>
    </location>
</feature>
<dbReference type="InterPro" id="IPR002524">
    <property type="entry name" value="Cation_efflux"/>
</dbReference>
<evidence type="ECO:0000313" key="9">
    <source>
        <dbReference type="Proteomes" id="UP001445335"/>
    </source>
</evidence>
<feature type="transmembrane region" description="Helical" evidence="6">
    <location>
        <begin position="291"/>
        <end position="314"/>
    </location>
</feature>
<dbReference type="InterPro" id="IPR027469">
    <property type="entry name" value="Cation_efflux_TMD_sf"/>
</dbReference>
<keyword evidence="4 6" id="KW-1133">Transmembrane helix</keyword>
<sequence length="474" mass="50906">MALHAAPAVWACAGHLRAGSPGRGLHAASAGLRTPWIAAPPHWNATVHARHPPLSVLHRGFGSAWRGDDRGTRRPEPPHVVGGAAVALPLPPLPLTSKKESQAYQRELHTVTVAICANLVIFAAKLATYFASGSSAMLAETVHSVVDTFNQVLLRVGIVRSKRAPTRQHPYGYMKDKFVWSLVSAVGIFCLGAGLTCAHGFNALMAPPPHLDNLGYGLAVLGLSFAVEGYSLLVATRSVVAGAAAAGLGTMEFIKRGMDPTSIAVMLEDGAAVCGLLIAGVSTYMTHMTGLAMYDAIGSITIGCLLGCTAIFLIGQNRSLLIGRAMNPHDMQRVLAHLKRDPVVKAVFDAKSEEIGPNIFRFKAEIEFHGERIVEMHMQRLGGKEQLLAQVYSAIATRRDDTVELALRAYGKDMVGALGAEVDRLESEIKRVMPGIRHIDLETDRGRHDKKTLKERSLYSVDSDLELASCQGPN</sequence>
<dbReference type="EMBL" id="JALJOU010000003">
    <property type="protein sequence ID" value="KAK9845508.1"/>
    <property type="molecule type" value="Genomic_DNA"/>
</dbReference>
<accession>A0AAW1SJ20</accession>
<dbReference type="NCBIfam" id="TIGR01297">
    <property type="entry name" value="CDF"/>
    <property type="match status" value="1"/>
</dbReference>
<dbReference type="InterPro" id="IPR058533">
    <property type="entry name" value="Cation_efflux_TM"/>
</dbReference>
<name>A0AAW1SJ20_9CHLO</name>
<evidence type="ECO:0000256" key="4">
    <source>
        <dbReference type="ARBA" id="ARBA00022989"/>
    </source>
</evidence>
<dbReference type="PANTHER" id="PTHR13414">
    <property type="entry name" value="HUEL-CATION TRANSPORTER"/>
    <property type="match status" value="1"/>
</dbReference>
<proteinExistence type="predicted"/>
<dbReference type="GO" id="GO:0006882">
    <property type="term" value="P:intracellular zinc ion homeostasis"/>
    <property type="evidence" value="ECO:0007669"/>
    <property type="project" value="TreeGrafter"/>
</dbReference>
<organism evidence="8 9">
    <name type="scientific">Elliptochloris bilobata</name>
    <dbReference type="NCBI Taxonomy" id="381761"/>
    <lineage>
        <taxon>Eukaryota</taxon>
        <taxon>Viridiplantae</taxon>
        <taxon>Chlorophyta</taxon>
        <taxon>core chlorophytes</taxon>
        <taxon>Trebouxiophyceae</taxon>
        <taxon>Trebouxiophyceae incertae sedis</taxon>
        <taxon>Elliptochloris clade</taxon>
        <taxon>Elliptochloris</taxon>
    </lineage>
</organism>
<dbReference type="InterPro" id="IPR040177">
    <property type="entry name" value="SLC30A9"/>
</dbReference>
<dbReference type="Pfam" id="PF01545">
    <property type="entry name" value="Cation_efflux"/>
    <property type="match status" value="1"/>
</dbReference>
<dbReference type="Proteomes" id="UP001445335">
    <property type="component" value="Unassembled WGS sequence"/>
</dbReference>
<dbReference type="SUPFAM" id="SSF161111">
    <property type="entry name" value="Cation efflux protein transmembrane domain-like"/>
    <property type="match status" value="1"/>
</dbReference>
<comment type="caution">
    <text evidence="8">The sequence shown here is derived from an EMBL/GenBank/DDBJ whole genome shotgun (WGS) entry which is preliminary data.</text>
</comment>
<dbReference type="GO" id="GO:0005783">
    <property type="term" value="C:endoplasmic reticulum"/>
    <property type="evidence" value="ECO:0007669"/>
    <property type="project" value="TreeGrafter"/>
</dbReference>
<evidence type="ECO:0000256" key="6">
    <source>
        <dbReference type="SAM" id="Phobius"/>
    </source>
</evidence>
<dbReference type="AlphaFoldDB" id="A0AAW1SJ20"/>
<dbReference type="GO" id="GO:0008324">
    <property type="term" value="F:monoatomic cation transmembrane transporter activity"/>
    <property type="evidence" value="ECO:0007669"/>
    <property type="project" value="InterPro"/>
</dbReference>
<dbReference type="GO" id="GO:0006829">
    <property type="term" value="P:zinc ion transport"/>
    <property type="evidence" value="ECO:0007669"/>
    <property type="project" value="InterPro"/>
</dbReference>
<reference evidence="8 9" key="1">
    <citation type="journal article" date="2024" name="Nat. Commun.">
        <title>Phylogenomics reveals the evolutionary origins of lichenization in chlorophyte algae.</title>
        <authorList>
            <person name="Puginier C."/>
            <person name="Libourel C."/>
            <person name="Otte J."/>
            <person name="Skaloud P."/>
            <person name="Haon M."/>
            <person name="Grisel S."/>
            <person name="Petersen M."/>
            <person name="Berrin J.G."/>
            <person name="Delaux P.M."/>
            <person name="Dal Grande F."/>
            <person name="Keller J."/>
        </authorList>
    </citation>
    <scope>NUCLEOTIDE SEQUENCE [LARGE SCALE GENOMIC DNA]</scope>
    <source>
        <strain evidence="8 9">SAG 245.80</strain>
    </source>
</reference>
<protein>
    <recommendedName>
        <fullName evidence="7">Cation efflux protein transmembrane domain-containing protein</fullName>
    </recommendedName>
</protein>
<dbReference type="GO" id="GO:0016020">
    <property type="term" value="C:membrane"/>
    <property type="evidence" value="ECO:0007669"/>
    <property type="project" value="UniProtKB-SubCell"/>
</dbReference>
<dbReference type="Gene3D" id="1.20.1510.10">
    <property type="entry name" value="Cation efflux protein transmembrane domain"/>
    <property type="match status" value="1"/>
</dbReference>
<keyword evidence="2" id="KW-0813">Transport</keyword>
<evidence type="ECO:0000256" key="1">
    <source>
        <dbReference type="ARBA" id="ARBA00004141"/>
    </source>
</evidence>
<evidence type="ECO:0000259" key="7">
    <source>
        <dbReference type="Pfam" id="PF01545"/>
    </source>
</evidence>
<comment type="subcellular location">
    <subcellularLocation>
        <location evidence="1">Membrane</location>
        <topology evidence="1">Multi-pass membrane protein</topology>
    </subcellularLocation>
</comment>
<keyword evidence="3 6" id="KW-0812">Transmembrane</keyword>
<evidence type="ECO:0000256" key="2">
    <source>
        <dbReference type="ARBA" id="ARBA00022448"/>
    </source>
</evidence>
<dbReference type="PANTHER" id="PTHR13414:SF9">
    <property type="entry name" value="PROTON-COUPLED ZINC ANTIPORTER SLC30A9, MITOCHONDRIAL"/>
    <property type="match status" value="1"/>
</dbReference>
<keyword evidence="5 6" id="KW-0472">Membrane</keyword>
<feature type="transmembrane region" description="Helical" evidence="6">
    <location>
        <begin position="263"/>
        <end position="285"/>
    </location>
</feature>
<evidence type="ECO:0000256" key="5">
    <source>
        <dbReference type="ARBA" id="ARBA00023136"/>
    </source>
</evidence>
<feature type="transmembrane region" description="Helical" evidence="6">
    <location>
        <begin position="108"/>
        <end position="131"/>
    </location>
</feature>
<evidence type="ECO:0000256" key="3">
    <source>
        <dbReference type="ARBA" id="ARBA00022692"/>
    </source>
</evidence>
<feature type="transmembrane region" description="Helical" evidence="6">
    <location>
        <begin position="178"/>
        <end position="201"/>
    </location>
</feature>